<dbReference type="SUPFAM" id="SSF53448">
    <property type="entry name" value="Nucleotide-diphospho-sugar transferases"/>
    <property type="match status" value="1"/>
</dbReference>
<feature type="transmembrane region" description="Helical" evidence="1">
    <location>
        <begin position="270"/>
        <end position="288"/>
    </location>
</feature>
<reference evidence="3" key="1">
    <citation type="submission" date="2019-04" db="EMBL/GenBank/DDBJ databases">
        <authorList>
            <consortium name="Science for Life Laboratories"/>
        </authorList>
    </citation>
    <scope>NUCLEOTIDE SEQUENCE</scope>
    <source>
        <strain evidence="3">MBLW1</strain>
    </source>
</reference>
<dbReference type="FunCoup" id="A0A6C2YX81">
    <property type="interactions" value="173"/>
</dbReference>
<dbReference type="PANTHER" id="PTHR43685">
    <property type="entry name" value="GLYCOSYLTRANSFERASE"/>
    <property type="match status" value="1"/>
</dbReference>
<dbReference type="KEGG" id="tim:GMBLW1_34600"/>
<protein>
    <recommendedName>
        <fullName evidence="2">Glycosyltransferase 2-like domain-containing protein</fullName>
    </recommendedName>
</protein>
<evidence type="ECO:0000313" key="3">
    <source>
        <dbReference type="EMBL" id="VIP05733.1"/>
    </source>
</evidence>
<organism evidence="3">
    <name type="scientific">Tuwongella immobilis</name>
    <dbReference type="NCBI Taxonomy" id="692036"/>
    <lineage>
        <taxon>Bacteria</taxon>
        <taxon>Pseudomonadati</taxon>
        <taxon>Planctomycetota</taxon>
        <taxon>Planctomycetia</taxon>
        <taxon>Gemmatales</taxon>
        <taxon>Gemmataceae</taxon>
        <taxon>Tuwongella</taxon>
    </lineage>
</organism>
<evidence type="ECO:0000259" key="2">
    <source>
        <dbReference type="Pfam" id="PF00535"/>
    </source>
</evidence>
<keyword evidence="1" id="KW-0812">Transmembrane</keyword>
<dbReference type="EMBL" id="LR593887">
    <property type="protein sequence ID" value="VTS08822.1"/>
    <property type="molecule type" value="Genomic_DNA"/>
</dbReference>
<dbReference type="Pfam" id="PF00535">
    <property type="entry name" value="Glycos_transf_2"/>
    <property type="match status" value="1"/>
</dbReference>
<proteinExistence type="predicted"/>
<dbReference type="EMBL" id="LR586016">
    <property type="protein sequence ID" value="VIP05733.1"/>
    <property type="molecule type" value="Genomic_DNA"/>
</dbReference>
<gene>
    <name evidence="3" type="ORF">GMBLW1_34600</name>
</gene>
<dbReference type="InParanoid" id="A0A6C2YX81"/>
<dbReference type="CDD" id="cd02525">
    <property type="entry name" value="Succinoglycan_BP_ExoA"/>
    <property type="match status" value="1"/>
</dbReference>
<dbReference type="AlphaFoldDB" id="A0A6C2YX81"/>
<keyword evidence="4" id="KW-1185">Reference proteome</keyword>
<sequence>MALFISVVVPVRNEAKAIETTIRQLYAQDYPPSQFEVIVADGRSTDDTVAIVRRLQAEFPSLRLEDNPRQLASAARNVGIRASQGDVVIIIDGHCNIPDPNYLRHIEQAFVTSGAESLGRPQPLRVPNPTPFQLCLAIARESKLGHNPHSAIYDDQPQYVAPQNVAVAYRRNVFEKVGLFDESFDACEDVEFNTRVDQAGFRCYFEPKLRIDYHPRSTYRGLFVQMARYGTGRCRLARKHRGSLTLPALVPPLWLAFLIVGGPLSLIAPMFGWLFGGLVALYSAVILLESLRLSARHGWWTFPRIPLLLLTIHAGFGWGFLRECLPKFARTRRTLAPLPKSATNCASAAISS</sequence>
<dbReference type="InterPro" id="IPR001173">
    <property type="entry name" value="Glyco_trans_2-like"/>
</dbReference>
<dbReference type="InterPro" id="IPR050834">
    <property type="entry name" value="Glycosyltransf_2"/>
</dbReference>
<name>A0A6C2YX81_9BACT</name>
<dbReference type="InterPro" id="IPR029044">
    <property type="entry name" value="Nucleotide-diphossugar_trans"/>
</dbReference>
<dbReference type="Proteomes" id="UP000464378">
    <property type="component" value="Chromosome"/>
</dbReference>
<keyword evidence="1" id="KW-0472">Membrane</keyword>
<feature type="domain" description="Glycosyltransferase 2-like" evidence="2">
    <location>
        <begin position="6"/>
        <end position="106"/>
    </location>
</feature>
<accession>A0A6C2YX81</accession>
<dbReference type="RefSeq" id="WP_162660923.1">
    <property type="nucleotide sequence ID" value="NZ_LR593887.1"/>
</dbReference>
<evidence type="ECO:0000256" key="1">
    <source>
        <dbReference type="SAM" id="Phobius"/>
    </source>
</evidence>
<dbReference type="Gene3D" id="3.90.550.10">
    <property type="entry name" value="Spore Coat Polysaccharide Biosynthesis Protein SpsA, Chain A"/>
    <property type="match status" value="1"/>
</dbReference>
<evidence type="ECO:0000313" key="4">
    <source>
        <dbReference type="Proteomes" id="UP000464378"/>
    </source>
</evidence>
<feature type="transmembrane region" description="Helical" evidence="1">
    <location>
        <begin position="244"/>
        <end position="264"/>
    </location>
</feature>
<keyword evidence="1" id="KW-1133">Transmembrane helix</keyword>
<feature type="transmembrane region" description="Helical" evidence="1">
    <location>
        <begin position="300"/>
        <end position="321"/>
    </location>
</feature>
<dbReference type="PANTHER" id="PTHR43685:SF3">
    <property type="entry name" value="SLR2126 PROTEIN"/>
    <property type="match status" value="1"/>
</dbReference>